<protein>
    <recommendedName>
        <fullName evidence="3">Phage protein</fullName>
    </recommendedName>
</protein>
<evidence type="ECO:0000313" key="2">
    <source>
        <dbReference type="Proteomes" id="UP001314261"/>
    </source>
</evidence>
<evidence type="ECO:0000313" key="1">
    <source>
        <dbReference type="EMBL" id="CAK1240215.1"/>
    </source>
</evidence>
<dbReference type="EMBL" id="CAUZLR010000005">
    <property type="protein sequence ID" value="CAK1240215.1"/>
    <property type="molecule type" value="Genomic_DNA"/>
</dbReference>
<dbReference type="InterPro" id="IPR024410">
    <property type="entry name" value="Phage_TAC_12"/>
</dbReference>
<dbReference type="Proteomes" id="UP001314261">
    <property type="component" value="Unassembled WGS sequence"/>
</dbReference>
<gene>
    <name evidence="1" type="ORF">R54839_PPFHFPJH_00858</name>
</gene>
<keyword evidence="2" id="KW-1185">Reference proteome</keyword>
<name>A0ABM9MU82_9LACO</name>
<reference evidence="1 2" key="1">
    <citation type="submission" date="2023-10" db="EMBL/GenBank/DDBJ databases">
        <authorList>
            <person name="Botero Cardona J."/>
        </authorList>
    </citation>
    <scope>NUCLEOTIDE SEQUENCE [LARGE SCALE GENOMIC DNA]</scope>
    <source>
        <strain evidence="1 2">R-54839</strain>
    </source>
</reference>
<proteinExistence type="predicted"/>
<comment type="caution">
    <text evidence="1">The sequence shown here is derived from an EMBL/GenBank/DDBJ whole genome shotgun (WGS) entry which is preliminary data.</text>
</comment>
<evidence type="ECO:0008006" key="3">
    <source>
        <dbReference type="Google" id="ProtNLM"/>
    </source>
</evidence>
<accession>A0ABM9MU82</accession>
<dbReference type="Pfam" id="PF12363">
    <property type="entry name" value="Phage_TAC_12"/>
    <property type="match status" value="1"/>
</dbReference>
<organism evidence="1 2">
    <name type="scientific">Fructobacillus fructosus</name>
    <dbReference type="NCBI Taxonomy" id="1631"/>
    <lineage>
        <taxon>Bacteria</taxon>
        <taxon>Bacillati</taxon>
        <taxon>Bacillota</taxon>
        <taxon>Bacilli</taxon>
        <taxon>Lactobacillales</taxon>
        <taxon>Lactobacillaceae</taxon>
        <taxon>Fructobacillus</taxon>
    </lineage>
</organism>
<sequence>MEFTVNGQTQTFSFGMKFIREMDKFKEVSQYGMNFAMGLQMTMTQFLGMGSLTALSDILKAANHAAGGNLTTSDLDEFFEDDGTDIDAISNEVKKALEEGKFTKTMVAQLEANQAAVTARLAQQQD</sequence>